<dbReference type="PANTHER" id="PTHR39161:SF2">
    <property type="entry name" value="ADAPTER PROTEIN MECA 2"/>
    <property type="match status" value="1"/>
</dbReference>
<accession>A0ABW5RPM1</accession>
<keyword evidence="5" id="KW-1185">Reference proteome</keyword>
<dbReference type="InterPro" id="IPR008681">
    <property type="entry name" value="Neg-reg_MecA"/>
</dbReference>
<name>A0ABW5RPM1_9BACI</name>
<dbReference type="Gene3D" id="3.30.70.1950">
    <property type="match status" value="1"/>
</dbReference>
<gene>
    <name evidence="4" type="ORF">ACFSUL_02105</name>
</gene>
<comment type="caution">
    <text evidence="4">The sequence shown here is derived from an EMBL/GenBank/DDBJ whole genome shotgun (WGS) entry which is preliminary data.</text>
</comment>
<dbReference type="EMBL" id="JBHUMF010000004">
    <property type="protein sequence ID" value="MFD2679537.1"/>
    <property type="molecule type" value="Genomic_DNA"/>
</dbReference>
<dbReference type="Proteomes" id="UP001597506">
    <property type="component" value="Unassembled WGS sequence"/>
</dbReference>
<dbReference type="PANTHER" id="PTHR39161">
    <property type="entry name" value="ADAPTER PROTEIN MECA"/>
    <property type="match status" value="1"/>
</dbReference>
<dbReference type="RefSeq" id="WP_377932268.1">
    <property type="nucleotide sequence ID" value="NZ_JBHUMF010000004.1"/>
</dbReference>
<sequence>MRLEKISENQIKFSIDVNELEDKGIFDEEQWKDSFVWHDLFEDMLDEIQKKFGFEAQMEVTVEIESVNDTEICLILTLDSEDDFTEGESRLSTSTIDELTSVYEFTDFEDVISMFLRLDISMSETVGACSLYSWKNLYIIIYENLPSELFALIDSLGTEYGKHSNYTVHMVKEYGMPILLKNTIQTIKDYFS</sequence>
<dbReference type="InterPro" id="IPR038471">
    <property type="entry name" value="MecA_C_sf"/>
</dbReference>
<comment type="similarity">
    <text evidence="1">Belongs to the MecA family.</text>
</comment>
<evidence type="ECO:0000313" key="4">
    <source>
        <dbReference type="EMBL" id="MFD2679537.1"/>
    </source>
</evidence>
<evidence type="ECO:0000256" key="1">
    <source>
        <dbReference type="ARBA" id="ARBA00005397"/>
    </source>
</evidence>
<reference evidence="5" key="1">
    <citation type="journal article" date="2019" name="Int. J. Syst. Evol. Microbiol.">
        <title>The Global Catalogue of Microorganisms (GCM) 10K type strain sequencing project: providing services to taxonomists for standard genome sequencing and annotation.</title>
        <authorList>
            <consortium name="The Broad Institute Genomics Platform"/>
            <consortium name="The Broad Institute Genome Sequencing Center for Infectious Disease"/>
            <person name="Wu L."/>
            <person name="Ma J."/>
        </authorList>
    </citation>
    <scope>NUCLEOTIDE SEQUENCE [LARGE SCALE GENOMIC DNA]</scope>
    <source>
        <strain evidence="5">KCTC 3913</strain>
    </source>
</reference>
<protein>
    <submittedName>
        <fullName evidence="4">Adaptor protein MecA</fullName>
    </submittedName>
</protein>
<organism evidence="4 5">
    <name type="scientific">Bacillus seohaeanensis</name>
    <dbReference type="NCBI Taxonomy" id="284580"/>
    <lineage>
        <taxon>Bacteria</taxon>
        <taxon>Bacillati</taxon>
        <taxon>Bacillota</taxon>
        <taxon>Bacilli</taxon>
        <taxon>Bacillales</taxon>
        <taxon>Bacillaceae</taxon>
        <taxon>Bacillus</taxon>
    </lineage>
</organism>
<evidence type="ECO:0000256" key="2">
    <source>
        <dbReference type="ARBA" id="ARBA00011738"/>
    </source>
</evidence>
<keyword evidence="3" id="KW-0178">Competence</keyword>
<evidence type="ECO:0000256" key="3">
    <source>
        <dbReference type="ARBA" id="ARBA00023287"/>
    </source>
</evidence>
<proteinExistence type="inferred from homology"/>
<dbReference type="Pfam" id="PF05389">
    <property type="entry name" value="MecA"/>
    <property type="match status" value="1"/>
</dbReference>
<comment type="subunit">
    <text evidence="2">Homodimer.</text>
</comment>
<evidence type="ECO:0000313" key="5">
    <source>
        <dbReference type="Proteomes" id="UP001597506"/>
    </source>
</evidence>